<evidence type="ECO:0000313" key="2">
    <source>
        <dbReference type="Proteomes" id="UP001647509"/>
    </source>
</evidence>
<proteinExistence type="predicted"/>
<name>A0ACC5UAV3_9FLAO</name>
<keyword evidence="2" id="KW-1185">Reference proteome</keyword>
<protein>
    <submittedName>
        <fullName evidence="1">Uncharacterized protein</fullName>
    </submittedName>
</protein>
<comment type="caution">
    <text evidence="1">The sequence shown here is derived from an EMBL/GenBank/DDBJ whole genome shotgun (WGS) entry which is preliminary data.</text>
</comment>
<dbReference type="Proteomes" id="UP001647509">
    <property type="component" value="Unassembled WGS sequence"/>
</dbReference>
<reference evidence="1" key="1">
    <citation type="submission" date="2021-05" db="EMBL/GenBank/DDBJ databases">
        <title>Draft genomes of bacteria isolated from model marine particles.</title>
        <authorList>
            <person name="Datta M.S."/>
            <person name="Schwartzman J.A."/>
            <person name="Enke T.N."/>
            <person name="Saavedra J."/>
            <person name="Cermak N."/>
            <person name="Cordero O.X."/>
        </authorList>
    </citation>
    <scope>NUCLEOTIDE SEQUENCE</scope>
    <source>
        <strain evidence="1">I2M19</strain>
    </source>
</reference>
<gene>
    <name evidence="1" type="ORF">KO493_12250</name>
</gene>
<evidence type="ECO:0000313" key="1">
    <source>
        <dbReference type="EMBL" id="MBU2951468.1"/>
    </source>
</evidence>
<accession>A0ACC5UAV3</accession>
<dbReference type="EMBL" id="JAHKPD010000018">
    <property type="protein sequence ID" value="MBU2951468.1"/>
    <property type="molecule type" value="Genomic_DNA"/>
</dbReference>
<sequence>MTIIFVLLLLVSCSSDSENNNSTSKGEVELVTGINIRSSEYSEVTRLGNPNVFTKNQFVVFPNPLARPYLSVKSSVNISDAWVISANAEKTQQQADFSSILNSDYYNESEIELNAKMEFIDVNSTNLILNLENLSSGYYKVFVKINGNLYWDNIFLQGNDLDVDDLINYWD</sequence>
<organism evidence="1 2">
    <name type="scientific">Pseudotamlana agarivorans</name>
    <dbReference type="NCBI Taxonomy" id="481183"/>
    <lineage>
        <taxon>Bacteria</taxon>
        <taxon>Pseudomonadati</taxon>
        <taxon>Bacteroidota</taxon>
        <taxon>Flavobacteriia</taxon>
        <taxon>Flavobacteriales</taxon>
        <taxon>Flavobacteriaceae</taxon>
        <taxon>Pseudotamlana</taxon>
    </lineage>
</organism>